<proteinExistence type="predicted"/>
<feature type="domain" description="HTH tetR-type" evidence="3">
    <location>
        <begin position="17"/>
        <end position="77"/>
    </location>
</feature>
<keyword evidence="5" id="KW-1185">Reference proteome</keyword>
<comment type="caution">
    <text evidence="4">The sequence shown here is derived from an EMBL/GenBank/DDBJ whole genome shotgun (WGS) entry which is preliminary data.</text>
</comment>
<dbReference type="SUPFAM" id="SSF46689">
    <property type="entry name" value="Homeodomain-like"/>
    <property type="match status" value="1"/>
</dbReference>
<organism evidence="4 5">
    <name type="scientific">Sphingobacterium populi</name>
    <dbReference type="NCBI Taxonomy" id="1812824"/>
    <lineage>
        <taxon>Bacteria</taxon>
        <taxon>Pseudomonadati</taxon>
        <taxon>Bacteroidota</taxon>
        <taxon>Sphingobacteriia</taxon>
        <taxon>Sphingobacteriales</taxon>
        <taxon>Sphingobacteriaceae</taxon>
        <taxon>Sphingobacterium</taxon>
    </lineage>
</organism>
<dbReference type="InterPro" id="IPR001647">
    <property type="entry name" value="HTH_TetR"/>
</dbReference>
<accession>A0ABW5UDT0</accession>
<evidence type="ECO:0000256" key="1">
    <source>
        <dbReference type="ARBA" id="ARBA00023125"/>
    </source>
</evidence>
<sequence>MAKQQRKTYRGVKNDKERTMGKLVQAVGAVLEEKGYTGLTIANISRKAGVDRKLVTLYFGSVENLVETYIKDKDYWVAATVGAMEYFGQAPKEGSKGFLESLLTNQMREFASNQEMQKVVLWQISENSDIMSKVTQEREKMSALFFAFADREIGPDQLDLRAITSVLVAGIYYLVLHSKNTDSLFCEIDLTTEEGMKRIEDAVKLILKWTYDSVDIIPPGSSAK</sequence>
<reference evidence="5" key="1">
    <citation type="journal article" date="2019" name="Int. J. Syst. Evol. Microbiol.">
        <title>The Global Catalogue of Microorganisms (GCM) 10K type strain sequencing project: providing services to taxonomists for standard genome sequencing and annotation.</title>
        <authorList>
            <consortium name="The Broad Institute Genomics Platform"/>
            <consortium name="The Broad Institute Genome Sequencing Center for Infectious Disease"/>
            <person name="Wu L."/>
            <person name="Ma J."/>
        </authorList>
    </citation>
    <scope>NUCLEOTIDE SEQUENCE [LARGE SCALE GENOMIC DNA]</scope>
    <source>
        <strain evidence="5">KCTC 42247</strain>
    </source>
</reference>
<protein>
    <submittedName>
        <fullName evidence="4">TetR/AcrR family transcriptional regulator</fullName>
    </submittedName>
</protein>
<dbReference type="EMBL" id="JBHUMB010000008">
    <property type="protein sequence ID" value="MFD2743647.1"/>
    <property type="molecule type" value="Genomic_DNA"/>
</dbReference>
<dbReference type="RefSeq" id="WP_066757739.1">
    <property type="nucleotide sequence ID" value="NZ_JBHUMB010000008.1"/>
</dbReference>
<evidence type="ECO:0000313" key="4">
    <source>
        <dbReference type="EMBL" id="MFD2743647.1"/>
    </source>
</evidence>
<keyword evidence="1 2" id="KW-0238">DNA-binding</keyword>
<evidence type="ECO:0000259" key="3">
    <source>
        <dbReference type="PROSITE" id="PS50977"/>
    </source>
</evidence>
<evidence type="ECO:0000256" key="2">
    <source>
        <dbReference type="PROSITE-ProRule" id="PRU00335"/>
    </source>
</evidence>
<dbReference type="Proteomes" id="UP001597418">
    <property type="component" value="Unassembled WGS sequence"/>
</dbReference>
<dbReference type="PROSITE" id="PS50977">
    <property type="entry name" value="HTH_TETR_2"/>
    <property type="match status" value="1"/>
</dbReference>
<dbReference type="Gene3D" id="1.10.357.10">
    <property type="entry name" value="Tetracycline Repressor, domain 2"/>
    <property type="match status" value="1"/>
</dbReference>
<feature type="DNA-binding region" description="H-T-H motif" evidence="2">
    <location>
        <begin position="40"/>
        <end position="59"/>
    </location>
</feature>
<dbReference type="Pfam" id="PF00440">
    <property type="entry name" value="TetR_N"/>
    <property type="match status" value="1"/>
</dbReference>
<gene>
    <name evidence="4" type="ORF">ACFSQ6_09565</name>
</gene>
<name>A0ABW5UDT0_9SPHI</name>
<evidence type="ECO:0000313" key="5">
    <source>
        <dbReference type="Proteomes" id="UP001597418"/>
    </source>
</evidence>
<dbReference type="InterPro" id="IPR009057">
    <property type="entry name" value="Homeodomain-like_sf"/>
</dbReference>